<name>A0A7C1WWG2_UNCW3</name>
<protein>
    <recommendedName>
        <fullName evidence="2">DUF3108 domain-containing protein</fullName>
    </recommendedName>
</protein>
<accession>A0A7C1WWG2</accession>
<sequence length="275" mass="30958">MGLAWLRSNLSLWRRMMDRASWGVFGPTSSCLCRQAGRTVLQPIARFAPPPVVDGETVVYEWINLRGNSEPLGTRLMKVSRVNLEIPCFRLYTVDRFPAPDSRLANRYRTESTVVTFNRADLTPLSSLIYPAENDTLLFITTLYQERNARIITRTSDGDIENRLPTGALTYDFFQLPFLCRSLKIISTEIPLHILVITPLTVPPGGMSTIAELSFAGTDTVGIPAGSFECEKILVHQPYLDEIYWIEKTGARRIILYKNLTTGRGLRLTTSTVNP</sequence>
<organism evidence="1">
    <name type="scientific">candidate division WOR-3 bacterium</name>
    <dbReference type="NCBI Taxonomy" id="2052148"/>
    <lineage>
        <taxon>Bacteria</taxon>
        <taxon>Bacteria division WOR-3</taxon>
    </lineage>
</organism>
<dbReference type="EMBL" id="DSKA01000242">
    <property type="protein sequence ID" value="HEE18569.1"/>
    <property type="molecule type" value="Genomic_DNA"/>
</dbReference>
<evidence type="ECO:0008006" key="2">
    <source>
        <dbReference type="Google" id="ProtNLM"/>
    </source>
</evidence>
<comment type="caution">
    <text evidence="1">The sequence shown here is derived from an EMBL/GenBank/DDBJ whole genome shotgun (WGS) entry which is preliminary data.</text>
</comment>
<dbReference type="AlphaFoldDB" id="A0A7C1WWG2"/>
<gene>
    <name evidence="1" type="ORF">ENP62_03345</name>
</gene>
<reference evidence="1" key="1">
    <citation type="journal article" date="2020" name="mSystems">
        <title>Genome- and Community-Level Interaction Insights into Carbon Utilization and Element Cycling Functions of Hydrothermarchaeota in Hydrothermal Sediment.</title>
        <authorList>
            <person name="Zhou Z."/>
            <person name="Liu Y."/>
            <person name="Xu W."/>
            <person name="Pan J."/>
            <person name="Luo Z.H."/>
            <person name="Li M."/>
        </authorList>
    </citation>
    <scope>NUCLEOTIDE SEQUENCE [LARGE SCALE GENOMIC DNA]</scope>
    <source>
        <strain evidence="1">SpSt-236</strain>
    </source>
</reference>
<proteinExistence type="predicted"/>
<evidence type="ECO:0000313" key="1">
    <source>
        <dbReference type="EMBL" id="HEE18569.1"/>
    </source>
</evidence>